<feature type="compositionally biased region" description="Polar residues" evidence="1">
    <location>
        <begin position="15"/>
        <end position="29"/>
    </location>
</feature>
<organism evidence="3">
    <name type="scientific">uncultured Solirubrobacteraceae bacterium</name>
    <dbReference type="NCBI Taxonomy" id="1162706"/>
    <lineage>
        <taxon>Bacteria</taxon>
        <taxon>Bacillati</taxon>
        <taxon>Actinomycetota</taxon>
        <taxon>Thermoleophilia</taxon>
        <taxon>Solirubrobacterales</taxon>
        <taxon>Solirubrobacteraceae</taxon>
        <taxon>environmental samples</taxon>
    </lineage>
</organism>
<dbReference type="AlphaFoldDB" id="A0A6J4RJX1"/>
<feature type="region of interest" description="Disordered" evidence="1">
    <location>
        <begin position="1"/>
        <end position="29"/>
    </location>
</feature>
<name>A0A6J4RJX1_9ACTN</name>
<dbReference type="InterPro" id="IPR018745">
    <property type="entry name" value="MpsC"/>
</dbReference>
<evidence type="ECO:0000256" key="1">
    <source>
        <dbReference type="SAM" id="MobiDB-lite"/>
    </source>
</evidence>
<accession>A0A6J4RJX1</accession>
<feature type="domain" description="Na+-translocating membrane potential-generating system MpsC" evidence="2">
    <location>
        <begin position="25"/>
        <end position="131"/>
    </location>
</feature>
<evidence type="ECO:0000313" key="3">
    <source>
        <dbReference type="EMBL" id="CAA9470874.1"/>
    </source>
</evidence>
<proteinExistence type="predicted"/>
<reference evidence="3" key="1">
    <citation type="submission" date="2020-02" db="EMBL/GenBank/DDBJ databases">
        <authorList>
            <person name="Meier V. D."/>
        </authorList>
    </citation>
    <scope>NUCLEOTIDE SEQUENCE</scope>
    <source>
        <strain evidence="3">AVDCRST_MAG67</strain>
    </source>
</reference>
<gene>
    <name evidence="3" type="ORF">AVDCRST_MAG67-16</name>
</gene>
<feature type="region of interest" description="Disordered" evidence="1">
    <location>
        <begin position="138"/>
        <end position="158"/>
    </location>
</feature>
<sequence length="158" mass="16477">MSTIQAGDKSGAGVTGTNSEASPSGSTAAAISNHVVRTMSEYAGRGPTKARTHINDDVVTVVLQDTLTKGERSLVGDELDELVLTLRRAFQGTMRHALISGVEEILGRKVIALLSDNHVYPDVAVEVFLLAPPDADPQADGARGAAKTPRQAMAGADL</sequence>
<dbReference type="EMBL" id="CADCVQ010000003">
    <property type="protein sequence ID" value="CAA9470874.1"/>
    <property type="molecule type" value="Genomic_DNA"/>
</dbReference>
<evidence type="ECO:0000259" key="2">
    <source>
        <dbReference type="Pfam" id="PF10057"/>
    </source>
</evidence>
<dbReference type="Pfam" id="PF10057">
    <property type="entry name" value="MpsC"/>
    <property type="match status" value="1"/>
</dbReference>
<protein>
    <recommendedName>
        <fullName evidence="2">Na+-translocating membrane potential-generating system MpsC domain-containing protein</fullName>
    </recommendedName>
</protein>